<dbReference type="GO" id="GO:0008236">
    <property type="term" value="F:serine-type peptidase activity"/>
    <property type="evidence" value="ECO:0007669"/>
    <property type="project" value="InterPro"/>
</dbReference>
<dbReference type="Gene3D" id="2.30.42.10">
    <property type="match status" value="1"/>
</dbReference>
<keyword evidence="1" id="KW-1133">Transmembrane helix</keyword>
<keyword evidence="1" id="KW-0812">Transmembrane</keyword>
<dbReference type="Gene3D" id="3.90.226.10">
    <property type="entry name" value="2-enoyl-CoA Hydratase, Chain A, domain 1"/>
    <property type="match status" value="1"/>
</dbReference>
<proteinExistence type="predicted"/>
<comment type="caution">
    <text evidence="3">The sequence shown here is derived from an EMBL/GenBank/DDBJ whole genome shotgun (WGS) entry which is preliminary data.</text>
</comment>
<dbReference type="InterPro" id="IPR029045">
    <property type="entry name" value="ClpP/crotonase-like_dom_sf"/>
</dbReference>
<dbReference type="EMBL" id="QTJV01000019">
    <property type="protein sequence ID" value="RFM30753.1"/>
    <property type="molecule type" value="Genomic_DNA"/>
</dbReference>
<dbReference type="PANTHER" id="PTHR32060">
    <property type="entry name" value="TAIL-SPECIFIC PROTEASE"/>
    <property type="match status" value="1"/>
</dbReference>
<dbReference type="PANTHER" id="PTHR32060:SF30">
    <property type="entry name" value="CARBOXY-TERMINAL PROCESSING PROTEASE CTPA"/>
    <property type="match status" value="1"/>
</dbReference>
<evidence type="ECO:0000256" key="1">
    <source>
        <dbReference type="SAM" id="Phobius"/>
    </source>
</evidence>
<sequence length="787" mass="88421">MKNIYKLFQTYSSIIWMQKSLACKHYYIRSCVFACIIIFITSCRNTPNYNLSFENIDSLGYPSGWTFSQLNMGYLVTIDTSVSQDQHLSTSIEYVFGSNGSGACTYELASPLQGHEIQLTGYIKTENVKNGFAGLWVRIEDINQEIIGFKTMADSGINGTQNWKKCSITIPFNAENADRIYFGGLLTGSGKSWIDHLQLTVDGRAIESLPLKKLEKAELDKSFIRGSGISKVSLNDQTVKNLTNLGMLWGFLKYYHSRVESGDLNWDAELFRILPEIISCRSAEEANKAFEKWLDRIGPSQLASKPNLINDSLVKMQANYGFLFSDNTLSPKITAQLKKMRDYHLPIDDSHYLSFNKDVNNPIFRHEKSYSGNLYPDSGYRILALFRYWNYINYCYPYRYHIEGDWNEILMDFIPKFLHAADKTDYAKICTELICRINDGHASISGNPALDSLQGKMTAPFDARFIENELVVTGVSGLDIAEKGKLNPGDIITSIDGEPVKGLVEKYLPLTHGSNRNYRLFKMAANTGWLLRSSRTSMTLKIERGGITKEVKITKIPFKDYYDKFLLHLTETRKGRGYKLMNGNIGYLYAAQLKDKDLESIKELFKNTKGVIIDLRCYPNTPMPYEYGKWLKEIASPFASFTKSSLLRPGVFVKDMTVSNGLLESGAVKYKYNFSPVYAGKVIILVNESSISQSEFTAMALQSIPGAVVMGSQTAGADGNVSGIVLPGQINTMISGIGVYYPDGTETQGKGVKINEVIEPTVEGIRLGKDELMEHAVAEILSREIER</sequence>
<keyword evidence="4" id="KW-1185">Reference proteome</keyword>
<dbReference type="SMART" id="SM00245">
    <property type="entry name" value="TSPc"/>
    <property type="match status" value="1"/>
</dbReference>
<organism evidence="3 4">
    <name type="scientific">Chitinophaga silvisoli</name>
    <dbReference type="NCBI Taxonomy" id="2291814"/>
    <lineage>
        <taxon>Bacteria</taxon>
        <taxon>Pseudomonadati</taxon>
        <taxon>Bacteroidota</taxon>
        <taxon>Chitinophagia</taxon>
        <taxon>Chitinophagales</taxon>
        <taxon>Chitinophagaceae</taxon>
        <taxon>Chitinophaga</taxon>
    </lineage>
</organism>
<dbReference type="GO" id="GO:0030288">
    <property type="term" value="C:outer membrane-bounded periplasmic space"/>
    <property type="evidence" value="ECO:0007669"/>
    <property type="project" value="TreeGrafter"/>
</dbReference>
<dbReference type="Pfam" id="PF03572">
    <property type="entry name" value="Peptidase_S41"/>
    <property type="match status" value="1"/>
</dbReference>
<dbReference type="GO" id="GO:0007165">
    <property type="term" value="P:signal transduction"/>
    <property type="evidence" value="ECO:0007669"/>
    <property type="project" value="TreeGrafter"/>
</dbReference>
<protein>
    <recommendedName>
        <fullName evidence="2">Tail specific protease domain-containing protein</fullName>
    </recommendedName>
</protein>
<dbReference type="InterPro" id="IPR036034">
    <property type="entry name" value="PDZ_sf"/>
</dbReference>
<keyword evidence="1" id="KW-0472">Membrane</keyword>
<evidence type="ECO:0000313" key="3">
    <source>
        <dbReference type="EMBL" id="RFM30753.1"/>
    </source>
</evidence>
<dbReference type="GO" id="GO:0006508">
    <property type="term" value="P:proteolysis"/>
    <property type="evidence" value="ECO:0007669"/>
    <property type="project" value="InterPro"/>
</dbReference>
<dbReference type="InterPro" id="IPR005151">
    <property type="entry name" value="Tail-specific_protease"/>
</dbReference>
<dbReference type="Gene3D" id="2.60.120.260">
    <property type="entry name" value="Galactose-binding domain-like"/>
    <property type="match status" value="1"/>
</dbReference>
<evidence type="ECO:0000259" key="2">
    <source>
        <dbReference type="SMART" id="SM00245"/>
    </source>
</evidence>
<dbReference type="Gene3D" id="3.30.750.44">
    <property type="match status" value="1"/>
</dbReference>
<dbReference type="Proteomes" id="UP000261174">
    <property type="component" value="Unassembled WGS sequence"/>
</dbReference>
<reference evidence="3 4" key="1">
    <citation type="submission" date="2018-08" db="EMBL/GenBank/DDBJ databases">
        <title>Chitinophaga sp. K20C18050901, a novel bacterium isolated from forest soil.</title>
        <authorList>
            <person name="Wang C."/>
        </authorList>
    </citation>
    <scope>NUCLEOTIDE SEQUENCE [LARGE SCALE GENOMIC DNA]</scope>
    <source>
        <strain evidence="3 4">K20C18050901</strain>
    </source>
</reference>
<dbReference type="SUPFAM" id="SSF50156">
    <property type="entry name" value="PDZ domain-like"/>
    <property type="match status" value="1"/>
</dbReference>
<feature type="domain" description="Tail specific protease" evidence="2">
    <location>
        <begin position="546"/>
        <end position="759"/>
    </location>
</feature>
<accession>A0A3E1NS55</accession>
<gene>
    <name evidence="3" type="ORF">DXN04_32070</name>
</gene>
<dbReference type="GO" id="GO:0004175">
    <property type="term" value="F:endopeptidase activity"/>
    <property type="evidence" value="ECO:0007669"/>
    <property type="project" value="TreeGrafter"/>
</dbReference>
<name>A0A3E1NS55_9BACT</name>
<dbReference type="SUPFAM" id="SSF52096">
    <property type="entry name" value="ClpP/crotonase"/>
    <property type="match status" value="1"/>
</dbReference>
<dbReference type="AlphaFoldDB" id="A0A3E1NS55"/>
<evidence type="ECO:0000313" key="4">
    <source>
        <dbReference type="Proteomes" id="UP000261174"/>
    </source>
</evidence>
<feature type="transmembrane region" description="Helical" evidence="1">
    <location>
        <begin position="26"/>
        <end position="42"/>
    </location>
</feature>